<dbReference type="Proteomes" id="UP000612808">
    <property type="component" value="Unassembled WGS sequence"/>
</dbReference>
<comment type="caution">
    <text evidence="2">The sequence shown here is derived from an EMBL/GenBank/DDBJ whole genome shotgun (WGS) entry which is preliminary data.</text>
</comment>
<dbReference type="InterPro" id="IPR005198">
    <property type="entry name" value="Glyco_hydro_76"/>
</dbReference>
<name>A0A8J3JBX5_9ACTN</name>
<feature type="chain" id="PRO_5035240579" description="Glycosyl hydrolase family 76" evidence="1">
    <location>
        <begin position="25"/>
        <end position="371"/>
    </location>
</feature>
<keyword evidence="1" id="KW-0732">Signal</keyword>
<feature type="signal peptide" evidence="1">
    <location>
        <begin position="1"/>
        <end position="24"/>
    </location>
</feature>
<dbReference type="InterPro" id="IPR008928">
    <property type="entry name" value="6-hairpin_glycosidase_sf"/>
</dbReference>
<evidence type="ECO:0008006" key="4">
    <source>
        <dbReference type="Google" id="ProtNLM"/>
    </source>
</evidence>
<dbReference type="RefSeq" id="WP_203663950.1">
    <property type="nucleotide sequence ID" value="NZ_BAAAZM010000023.1"/>
</dbReference>
<evidence type="ECO:0000256" key="1">
    <source>
        <dbReference type="SAM" id="SignalP"/>
    </source>
</evidence>
<dbReference type="InterPro" id="IPR053169">
    <property type="entry name" value="MUG_Protein"/>
</dbReference>
<evidence type="ECO:0000313" key="3">
    <source>
        <dbReference type="Proteomes" id="UP000612808"/>
    </source>
</evidence>
<dbReference type="Pfam" id="PF03663">
    <property type="entry name" value="Glyco_hydro_76"/>
    <property type="match status" value="1"/>
</dbReference>
<dbReference type="Gene3D" id="1.50.10.20">
    <property type="match status" value="1"/>
</dbReference>
<dbReference type="SUPFAM" id="SSF48208">
    <property type="entry name" value="Six-hairpin glycosidases"/>
    <property type="match status" value="1"/>
</dbReference>
<keyword evidence="3" id="KW-1185">Reference proteome</keyword>
<dbReference type="PANTHER" id="PTHR47791:SF3">
    <property type="entry name" value="MEIOTICALLY UP-REGULATED GENE 191 PROTEIN"/>
    <property type="match status" value="1"/>
</dbReference>
<sequence length="371" mass="40645">MRRILLLLLPALVTLGLCTAPAHAAHPRLTADFARATDVLMASYDQDTAWWPASWWNSAVALTTMMDEMQRTGDRRYLSIVDRTFETNKGTFAAGERSSDPIEGDFISRAIDDTEWWALAWIEAYDLTGDRTYLDEAVTIGTYVDGYWDTGTCGGGVWWDRERTYKNAITNGLYVRLTAALHNRIPGDTDWLDRATTAWHWYENSGLINADGLVNDGLDGSCHNNGQTVWTYNQGLAIGGALEVWRATGDASALATARRLGDAAIASPLLVSGGILTESCDAPDASCDDNQKQFKGIFMRYLADLVDSTGDATYRAFAQTQADAIWNDDRDAEDRIGCRWSGADPADHPNARDWRTQASGLGGLLAAVPAA</sequence>
<accession>A0A8J3JBX5</accession>
<protein>
    <recommendedName>
        <fullName evidence="4">Glycosyl hydrolase family 76</fullName>
    </recommendedName>
</protein>
<reference evidence="2" key="1">
    <citation type="submission" date="2021-01" db="EMBL/GenBank/DDBJ databases">
        <title>Whole genome shotgun sequence of Actinocatenispora rupis NBRC 107355.</title>
        <authorList>
            <person name="Komaki H."/>
            <person name="Tamura T."/>
        </authorList>
    </citation>
    <scope>NUCLEOTIDE SEQUENCE</scope>
    <source>
        <strain evidence="2">NBRC 107355</strain>
    </source>
</reference>
<dbReference type="EMBL" id="BOMB01000044">
    <property type="protein sequence ID" value="GID15580.1"/>
    <property type="molecule type" value="Genomic_DNA"/>
</dbReference>
<gene>
    <name evidence="2" type="ORF">Aru02nite_64690</name>
</gene>
<dbReference type="PANTHER" id="PTHR47791">
    <property type="entry name" value="MEIOTICALLY UP-REGULATED GENE 191 PROTEIN"/>
    <property type="match status" value="1"/>
</dbReference>
<dbReference type="GO" id="GO:0005975">
    <property type="term" value="P:carbohydrate metabolic process"/>
    <property type="evidence" value="ECO:0007669"/>
    <property type="project" value="InterPro"/>
</dbReference>
<organism evidence="2 3">
    <name type="scientific">Actinocatenispora rupis</name>
    <dbReference type="NCBI Taxonomy" id="519421"/>
    <lineage>
        <taxon>Bacteria</taxon>
        <taxon>Bacillati</taxon>
        <taxon>Actinomycetota</taxon>
        <taxon>Actinomycetes</taxon>
        <taxon>Micromonosporales</taxon>
        <taxon>Micromonosporaceae</taxon>
        <taxon>Actinocatenispora</taxon>
    </lineage>
</organism>
<dbReference type="AlphaFoldDB" id="A0A8J3JBX5"/>
<evidence type="ECO:0000313" key="2">
    <source>
        <dbReference type="EMBL" id="GID15580.1"/>
    </source>
</evidence>
<proteinExistence type="predicted"/>